<dbReference type="InterPro" id="IPR027437">
    <property type="entry name" value="Rbsml_uS13_C"/>
</dbReference>
<dbReference type="EMBL" id="LCEW01000002">
    <property type="protein sequence ID" value="KKS80615.1"/>
    <property type="molecule type" value="Genomic_DNA"/>
</dbReference>
<dbReference type="AlphaFoldDB" id="A0A0G1C4P8"/>
<comment type="caution">
    <text evidence="9">The sequence shown here is derived from an EMBL/GenBank/DDBJ whole genome shotgun (WGS) entry which is preliminary data.</text>
</comment>
<comment type="function">
    <text evidence="7">Located at the top of the head of the 30S subunit, it contacts several helices of the 16S rRNA. In the 70S ribosome it contacts the 23S rRNA (bridge B1a) and protein L5 of the 50S subunit (bridge B1b), connecting the 2 subunits; these bridges are implicated in subunit movement. Contacts the tRNAs in the A and P-sites.</text>
</comment>
<evidence type="ECO:0000313" key="10">
    <source>
        <dbReference type="Proteomes" id="UP000034213"/>
    </source>
</evidence>
<evidence type="ECO:0000256" key="8">
    <source>
        <dbReference type="RuleBase" id="RU003830"/>
    </source>
</evidence>
<keyword evidence="3 7" id="KW-0694">RNA-binding</keyword>
<dbReference type="PANTHER" id="PTHR10871:SF1">
    <property type="entry name" value="SMALL RIBOSOMAL SUBUNIT PROTEIN US13M"/>
    <property type="match status" value="1"/>
</dbReference>
<organism evidence="9 10">
    <name type="scientific">Candidatus Beckwithbacteria bacterium GW2011_GWA2_43_10</name>
    <dbReference type="NCBI Taxonomy" id="1618369"/>
    <lineage>
        <taxon>Bacteria</taxon>
        <taxon>Candidatus Beckwithiibacteriota</taxon>
    </lineage>
</organism>
<evidence type="ECO:0000256" key="6">
    <source>
        <dbReference type="ARBA" id="ARBA00035166"/>
    </source>
</evidence>
<dbReference type="InterPro" id="IPR010979">
    <property type="entry name" value="Ribosomal_uS13-like_H2TH"/>
</dbReference>
<protein>
    <recommendedName>
        <fullName evidence="6 7">Small ribosomal subunit protein uS13</fullName>
    </recommendedName>
</protein>
<name>A0A0G1C4P8_9BACT</name>
<keyword evidence="7" id="KW-0820">tRNA-binding</keyword>
<dbReference type="GO" id="GO:0015935">
    <property type="term" value="C:small ribosomal subunit"/>
    <property type="evidence" value="ECO:0007669"/>
    <property type="project" value="TreeGrafter"/>
</dbReference>
<dbReference type="Proteomes" id="UP000034213">
    <property type="component" value="Unassembled WGS sequence"/>
</dbReference>
<keyword evidence="2 7" id="KW-0699">rRNA-binding</keyword>
<evidence type="ECO:0000256" key="4">
    <source>
        <dbReference type="ARBA" id="ARBA00022980"/>
    </source>
</evidence>
<dbReference type="NCBIfam" id="TIGR03631">
    <property type="entry name" value="uS13_bact"/>
    <property type="match status" value="1"/>
</dbReference>
<dbReference type="GO" id="GO:0003735">
    <property type="term" value="F:structural constituent of ribosome"/>
    <property type="evidence" value="ECO:0007669"/>
    <property type="project" value="InterPro"/>
</dbReference>
<dbReference type="GO" id="GO:0000049">
    <property type="term" value="F:tRNA binding"/>
    <property type="evidence" value="ECO:0007669"/>
    <property type="project" value="UniProtKB-UniRule"/>
</dbReference>
<dbReference type="Gene3D" id="1.10.8.50">
    <property type="match status" value="1"/>
</dbReference>
<keyword evidence="5 7" id="KW-0687">Ribonucleoprotein</keyword>
<dbReference type="Gene3D" id="4.10.910.10">
    <property type="entry name" value="30s ribosomal protein s13, domain 2"/>
    <property type="match status" value="1"/>
</dbReference>
<accession>A0A0G1C4P8</accession>
<evidence type="ECO:0000256" key="5">
    <source>
        <dbReference type="ARBA" id="ARBA00023274"/>
    </source>
</evidence>
<evidence type="ECO:0000313" key="9">
    <source>
        <dbReference type="EMBL" id="KKS80615.1"/>
    </source>
</evidence>
<evidence type="ECO:0000256" key="2">
    <source>
        <dbReference type="ARBA" id="ARBA00022730"/>
    </source>
</evidence>
<gene>
    <name evidence="7" type="primary">rpsM</name>
    <name evidence="9" type="ORF">UV54_C0002G0027</name>
</gene>
<dbReference type="SUPFAM" id="SSF46946">
    <property type="entry name" value="S13-like H2TH domain"/>
    <property type="match status" value="1"/>
</dbReference>
<dbReference type="PROSITE" id="PS50159">
    <property type="entry name" value="RIBOSOMAL_S13_2"/>
    <property type="match status" value="1"/>
</dbReference>
<dbReference type="GO" id="GO:0006412">
    <property type="term" value="P:translation"/>
    <property type="evidence" value="ECO:0007669"/>
    <property type="project" value="UniProtKB-UniRule"/>
</dbReference>
<dbReference type="Pfam" id="PF00416">
    <property type="entry name" value="Ribosomal_S13"/>
    <property type="match status" value="1"/>
</dbReference>
<comment type="subunit">
    <text evidence="7">Part of the 30S ribosomal subunit. Forms a loose heterodimer with protein S19. Forms two bridges to the 50S subunit in the 70S ribosome.</text>
</comment>
<dbReference type="PANTHER" id="PTHR10871">
    <property type="entry name" value="30S RIBOSOMAL PROTEIN S13/40S RIBOSOMAL PROTEIN S18"/>
    <property type="match status" value="1"/>
</dbReference>
<keyword evidence="4 7" id="KW-0689">Ribosomal protein</keyword>
<reference evidence="9 10" key="1">
    <citation type="journal article" date="2015" name="Nature">
        <title>rRNA introns, odd ribosomes, and small enigmatic genomes across a large radiation of phyla.</title>
        <authorList>
            <person name="Brown C.T."/>
            <person name="Hug L.A."/>
            <person name="Thomas B.C."/>
            <person name="Sharon I."/>
            <person name="Castelle C.J."/>
            <person name="Singh A."/>
            <person name="Wilkins M.J."/>
            <person name="Williams K.H."/>
            <person name="Banfield J.F."/>
        </authorList>
    </citation>
    <scope>NUCLEOTIDE SEQUENCE [LARGE SCALE GENOMIC DNA]</scope>
</reference>
<dbReference type="InterPro" id="IPR019980">
    <property type="entry name" value="Ribosomal_uS13_bac-type"/>
</dbReference>
<evidence type="ECO:0000256" key="1">
    <source>
        <dbReference type="ARBA" id="ARBA00008080"/>
    </source>
</evidence>
<comment type="similarity">
    <text evidence="1 7 8">Belongs to the universal ribosomal protein uS13 family.</text>
</comment>
<sequence>MVRISGIDIPAAKRIEIALTYIFGIGRHNVSTIIKLANIDPNKRTKDLTSEEIGRIQKAVDTIPTEGSLRGAILDNIKRLKQISTYRGLRHTNQLPVRGQRTRHNARTKRGKRMTVGALKKEDAAKLEAAKKEKAKE</sequence>
<dbReference type="HAMAP" id="MF_01315">
    <property type="entry name" value="Ribosomal_uS13"/>
    <property type="match status" value="1"/>
</dbReference>
<evidence type="ECO:0000256" key="3">
    <source>
        <dbReference type="ARBA" id="ARBA00022884"/>
    </source>
</evidence>
<dbReference type="GO" id="GO:0019843">
    <property type="term" value="F:rRNA binding"/>
    <property type="evidence" value="ECO:0007669"/>
    <property type="project" value="UniProtKB-UniRule"/>
</dbReference>
<dbReference type="STRING" id="1618369.UV54_C0002G0027"/>
<dbReference type="PATRIC" id="fig|1618369.3.peg.64"/>
<dbReference type="InterPro" id="IPR001892">
    <property type="entry name" value="Ribosomal_uS13"/>
</dbReference>
<dbReference type="GO" id="GO:0005829">
    <property type="term" value="C:cytosol"/>
    <property type="evidence" value="ECO:0007669"/>
    <property type="project" value="TreeGrafter"/>
</dbReference>
<proteinExistence type="inferred from homology"/>
<dbReference type="FunFam" id="1.10.8.50:FF:000001">
    <property type="entry name" value="30S ribosomal protein S13"/>
    <property type="match status" value="1"/>
</dbReference>
<evidence type="ECO:0000256" key="7">
    <source>
        <dbReference type="HAMAP-Rule" id="MF_01315"/>
    </source>
</evidence>
<dbReference type="PIRSF" id="PIRSF002134">
    <property type="entry name" value="Ribosomal_S13"/>
    <property type="match status" value="1"/>
</dbReference>